<dbReference type="PROSITE" id="PS51257">
    <property type="entry name" value="PROKAR_LIPOPROTEIN"/>
    <property type="match status" value="1"/>
</dbReference>
<accession>A0A087SZJ0</accession>
<comment type="subcellular location">
    <subcellularLocation>
        <location evidence="1">Membrane</location>
        <topology evidence="1">Single-pass type I membrane protein</topology>
    </subcellularLocation>
</comment>
<evidence type="ECO:0000313" key="11">
    <source>
        <dbReference type="EMBL" id="KFM58279.1"/>
    </source>
</evidence>
<feature type="signal peptide" evidence="8">
    <location>
        <begin position="1"/>
        <end position="26"/>
    </location>
</feature>
<feature type="domain" description="Fibronectin type-III" evidence="10">
    <location>
        <begin position="234"/>
        <end position="336"/>
    </location>
</feature>
<dbReference type="InterPro" id="IPR007110">
    <property type="entry name" value="Ig-like_dom"/>
</dbReference>
<evidence type="ECO:0000313" key="12">
    <source>
        <dbReference type="Proteomes" id="UP000054359"/>
    </source>
</evidence>
<feature type="domain" description="Ig-like" evidence="9">
    <location>
        <begin position="28"/>
        <end position="115"/>
    </location>
</feature>
<dbReference type="Pfam" id="PF00041">
    <property type="entry name" value="fn3"/>
    <property type="match status" value="1"/>
</dbReference>
<dbReference type="GO" id="GO:0009897">
    <property type="term" value="C:external side of plasma membrane"/>
    <property type="evidence" value="ECO:0007669"/>
    <property type="project" value="TreeGrafter"/>
</dbReference>
<protein>
    <submittedName>
        <fullName evidence="11">Cytokine receptor</fullName>
    </submittedName>
</protein>
<dbReference type="PANTHER" id="PTHR23037">
    <property type="entry name" value="CYTOKINE RECEPTOR"/>
    <property type="match status" value="1"/>
</dbReference>
<keyword evidence="6 11" id="KW-0675">Receptor</keyword>
<evidence type="ECO:0000256" key="4">
    <source>
        <dbReference type="ARBA" id="ARBA00023136"/>
    </source>
</evidence>
<evidence type="ECO:0000256" key="5">
    <source>
        <dbReference type="ARBA" id="ARBA00023157"/>
    </source>
</evidence>
<dbReference type="STRING" id="407821.A0A087SZJ0"/>
<evidence type="ECO:0000256" key="1">
    <source>
        <dbReference type="ARBA" id="ARBA00004479"/>
    </source>
</evidence>
<keyword evidence="12" id="KW-1185">Reference proteome</keyword>
<keyword evidence="3" id="KW-1133">Transmembrane helix</keyword>
<dbReference type="EMBL" id="KK112690">
    <property type="protein sequence ID" value="KFM58279.1"/>
    <property type="molecule type" value="Genomic_DNA"/>
</dbReference>
<dbReference type="CDD" id="cd00063">
    <property type="entry name" value="FN3"/>
    <property type="match status" value="1"/>
</dbReference>
<gene>
    <name evidence="11" type="ORF">X975_19656</name>
</gene>
<dbReference type="SMART" id="SM00060">
    <property type="entry name" value="FN3"/>
    <property type="match status" value="1"/>
</dbReference>
<keyword evidence="4" id="KW-0472">Membrane</keyword>
<feature type="non-terminal residue" evidence="11">
    <location>
        <position position="366"/>
    </location>
</feature>
<keyword evidence="2" id="KW-0812">Transmembrane</keyword>
<dbReference type="SUPFAM" id="SSF49265">
    <property type="entry name" value="Fibronectin type III"/>
    <property type="match status" value="2"/>
</dbReference>
<proteinExistence type="predicted"/>
<dbReference type="Gene3D" id="2.60.40.10">
    <property type="entry name" value="Immunoglobulins"/>
    <property type="match status" value="2"/>
</dbReference>
<dbReference type="AlphaFoldDB" id="A0A087SZJ0"/>
<dbReference type="PROSITE" id="PS50853">
    <property type="entry name" value="FN3"/>
    <property type="match status" value="1"/>
</dbReference>
<evidence type="ECO:0000259" key="9">
    <source>
        <dbReference type="PROSITE" id="PS50835"/>
    </source>
</evidence>
<keyword evidence="8" id="KW-0732">Signal</keyword>
<evidence type="ECO:0000259" key="10">
    <source>
        <dbReference type="PROSITE" id="PS50853"/>
    </source>
</evidence>
<dbReference type="OMA" id="MAIERIW"/>
<evidence type="ECO:0000256" key="2">
    <source>
        <dbReference type="ARBA" id="ARBA00022692"/>
    </source>
</evidence>
<sequence length="366" mass="41910">MAAIFLKLFFVSVLLLQAWHITLVACCPSVSVARGFTTKDMELEVGSPFRIQCSLFSTNMQFKNTTYNVSSENLVFKFKTTLIKNLTIVDELTAEYFVENANVNDTGMYSCYVLHPDINGSMPYICNTDVAVGYKPLSVENFTCISLEYYNLTCTWKLPFNSVKTDYLIYDLSLKMKRHCAQYLKHGCSWTLNSKPIYLRSKPNLSFLIIGNNSLGTSEYRFLVDHFKIVKPSAPQSAEFTNITPTSMLLHWTSPKNMMYGEFRPGLTFSIQYRPKDYPAPYKEIRAYFQNQGSLEITDLIPYTEYEFKIRCRSNVSDSDLMWSPPLTASMGTHPDVPYWAPETASSAFDIQVILGNRTLSLYWKV</sequence>
<dbReference type="InterPro" id="IPR036116">
    <property type="entry name" value="FN3_sf"/>
</dbReference>
<evidence type="ECO:0000256" key="6">
    <source>
        <dbReference type="ARBA" id="ARBA00023170"/>
    </source>
</evidence>
<dbReference type="Proteomes" id="UP000054359">
    <property type="component" value="Unassembled WGS sequence"/>
</dbReference>
<keyword evidence="5" id="KW-1015">Disulfide bond</keyword>
<evidence type="ECO:0000256" key="7">
    <source>
        <dbReference type="ARBA" id="ARBA00023180"/>
    </source>
</evidence>
<reference evidence="11 12" key="1">
    <citation type="submission" date="2013-11" db="EMBL/GenBank/DDBJ databases">
        <title>Genome sequencing of Stegodyphus mimosarum.</title>
        <authorList>
            <person name="Bechsgaard J."/>
        </authorList>
    </citation>
    <scope>NUCLEOTIDE SEQUENCE [LARGE SCALE GENOMIC DNA]</scope>
</reference>
<name>A0A087SZJ0_STEMI</name>
<organism evidence="11 12">
    <name type="scientific">Stegodyphus mimosarum</name>
    <name type="common">African social velvet spider</name>
    <dbReference type="NCBI Taxonomy" id="407821"/>
    <lineage>
        <taxon>Eukaryota</taxon>
        <taxon>Metazoa</taxon>
        <taxon>Ecdysozoa</taxon>
        <taxon>Arthropoda</taxon>
        <taxon>Chelicerata</taxon>
        <taxon>Arachnida</taxon>
        <taxon>Araneae</taxon>
        <taxon>Araneomorphae</taxon>
        <taxon>Entelegynae</taxon>
        <taxon>Eresoidea</taxon>
        <taxon>Eresidae</taxon>
        <taxon>Stegodyphus</taxon>
    </lineage>
</organism>
<evidence type="ECO:0000256" key="3">
    <source>
        <dbReference type="ARBA" id="ARBA00022989"/>
    </source>
</evidence>
<dbReference type="PANTHER" id="PTHR23037:SF28">
    <property type="entry name" value="ERYTHROPOIETIN RECEPTOR"/>
    <property type="match status" value="1"/>
</dbReference>
<dbReference type="InterPro" id="IPR003961">
    <property type="entry name" value="FN3_dom"/>
</dbReference>
<dbReference type="InterPro" id="IPR013783">
    <property type="entry name" value="Ig-like_fold"/>
</dbReference>
<evidence type="ECO:0000256" key="8">
    <source>
        <dbReference type="SAM" id="SignalP"/>
    </source>
</evidence>
<feature type="chain" id="PRO_5001829236" evidence="8">
    <location>
        <begin position="27"/>
        <end position="366"/>
    </location>
</feature>
<dbReference type="OrthoDB" id="6437097at2759"/>
<keyword evidence="7" id="KW-0325">Glycoprotein</keyword>
<dbReference type="PROSITE" id="PS50835">
    <property type="entry name" value="IG_LIKE"/>
    <property type="match status" value="1"/>
</dbReference>
<dbReference type="GO" id="GO:0004896">
    <property type="term" value="F:cytokine receptor activity"/>
    <property type="evidence" value="ECO:0007669"/>
    <property type="project" value="TreeGrafter"/>
</dbReference>